<feature type="region of interest" description="Disordered" evidence="5">
    <location>
        <begin position="177"/>
        <end position="200"/>
    </location>
</feature>
<dbReference type="EMBL" id="SACM01000003">
    <property type="protein sequence ID" value="RVT84804.1"/>
    <property type="molecule type" value="Genomic_DNA"/>
</dbReference>
<feature type="signal peptide" evidence="4">
    <location>
        <begin position="1"/>
        <end position="20"/>
    </location>
</feature>
<feature type="compositionally biased region" description="Low complexity" evidence="5">
    <location>
        <begin position="177"/>
        <end position="192"/>
    </location>
</feature>
<proteinExistence type="inferred from homology"/>
<dbReference type="Pfam" id="PF03968">
    <property type="entry name" value="LptD_N"/>
    <property type="match status" value="1"/>
</dbReference>
<sequence precursor="true">MRPLVLCLALVAPFVPAVHAAQGDRTRPLAIENDGGGVFNAQTRRTEFSGKVLLTQGSLQMRANRLEAQQRDDGSVFVLAQGAPTEPVRFEQARDVPGERIAGQAERIEYDSAAETVRFVGGATVRRLRQGQVADEVTGAVIVYSSRAETFAVEGGQTAPQPGGRVRVIMMPRDAAGAPAGASGVPLQTTPALAPPATPR</sequence>
<dbReference type="Gene3D" id="2.60.450.10">
    <property type="entry name" value="Lipopolysaccharide (LPS) transport protein A like domain"/>
    <property type="match status" value="1"/>
</dbReference>
<dbReference type="InterPro" id="IPR014340">
    <property type="entry name" value="LptA"/>
</dbReference>
<accession>A0A3S2UD42</accession>
<keyword evidence="2 4" id="KW-0732">Signal</keyword>
<gene>
    <name evidence="4 7" type="primary">lptA</name>
    <name evidence="7" type="ORF">EOD73_11795</name>
</gene>
<dbReference type="GO" id="GO:0001530">
    <property type="term" value="F:lipopolysaccharide binding"/>
    <property type="evidence" value="ECO:0007669"/>
    <property type="project" value="InterPro"/>
</dbReference>
<comment type="subunit">
    <text evidence="4">Component of the lipopolysaccharide transport and assembly complex.</text>
</comment>
<evidence type="ECO:0000259" key="6">
    <source>
        <dbReference type="Pfam" id="PF03968"/>
    </source>
</evidence>
<evidence type="ECO:0000256" key="5">
    <source>
        <dbReference type="SAM" id="MobiDB-lite"/>
    </source>
</evidence>
<evidence type="ECO:0000313" key="8">
    <source>
        <dbReference type="Proteomes" id="UP000288587"/>
    </source>
</evidence>
<dbReference type="NCBIfam" id="TIGR03002">
    <property type="entry name" value="outer_YhbN_LptA"/>
    <property type="match status" value="1"/>
</dbReference>
<comment type="caution">
    <text evidence="7">The sequence shown here is derived from an EMBL/GenBank/DDBJ whole genome shotgun (WGS) entry which is preliminary data.</text>
</comment>
<dbReference type="GO" id="GO:0043165">
    <property type="term" value="P:Gram-negative-bacterium-type cell outer membrane assembly"/>
    <property type="evidence" value="ECO:0007669"/>
    <property type="project" value="UniProtKB-UniRule"/>
</dbReference>
<dbReference type="HAMAP" id="MF_01914">
    <property type="entry name" value="LPS_assembly_LptA"/>
    <property type="match status" value="1"/>
</dbReference>
<keyword evidence="1 4" id="KW-0813">Transport</keyword>
<dbReference type="Proteomes" id="UP000288587">
    <property type="component" value="Unassembled WGS sequence"/>
</dbReference>
<comment type="similarity">
    <text evidence="4">Belongs to the LptA family.</text>
</comment>
<dbReference type="GO" id="GO:0009279">
    <property type="term" value="C:cell outer membrane"/>
    <property type="evidence" value="ECO:0007669"/>
    <property type="project" value="TreeGrafter"/>
</dbReference>
<keyword evidence="3 4" id="KW-0574">Periplasm</keyword>
<evidence type="ECO:0000256" key="4">
    <source>
        <dbReference type="HAMAP-Rule" id="MF_01914"/>
    </source>
</evidence>
<dbReference type="AlphaFoldDB" id="A0A3S2UD42"/>
<evidence type="ECO:0000256" key="1">
    <source>
        <dbReference type="ARBA" id="ARBA00022448"/>
    </source>
</evidence>
<dbReference type="OrthoDB" id="5294855at2"/>
<dbReference type="PANTHER" id="PTHR36504:SF1">
    <property type="entry name" value="LIPOPOLYSACCHARIDE EXPORT SYSTEM PROTEIN LPTA"/>
    <property type="match status" value="1"/>
</dbReference>
<reference evidence="7 8" key="1">
    <citation type="submission" date="2019-01" db="EMBL/GenBank/DDBJ databases">
        <authorList>
            <person name="Chen W.-M."/>
        </authorList>
    </citation>
    <scope>NUCLEOTIDE SEQUENCE [LARGE SCALE GENOMIC DNA]</scope>
    <source>
        <strain evidence="7 8">CCP-18</strain>
    </source>
</reference>
<dbReference type="GO" id="GO:0015920">
    <property type="term" value="P:lipopolysaccharide transport"/>
    <property type="evidence" value="ECO:0007669"/>
    <property type="project" value="UniProtKB-UniRule"/>
</dbReference>
<evidence type="ECO:0000313" key="7">
    <source>
        <dbReference type="EMBL" id="RVT84804.1"/>
    </source>
</evidence>
<feature type="chain" id="PRO_5018799301" description="Lipopolysaccharide export system protein LptA" evidence="4">
    <location>
        <begin position="21"/>
        <end position="200"/>
    </location>
</feature>
<dbReference type="InterPro" id="IPR005653">
    <property type="entry name" value="OstA-like_N"/>
</dbReference>
<evidence type="ECO:0000256" key="2">
    <source>
        <dbReference type="ARBA" id="ARBA00022729"/>
    </source>
</evidence>
<organism evidence="7 8">
    <name type="scientific">Inhella crocodyli</name>
    <dbReference type="NCBI Taxonomy" id="2499851"/>
    <lineage>
        <taxon>Bacteria</taxon>
        <taxon>Pseudomonadati</taxon>
        <taxon>Pseudomonadota</taxon>
        <taxon>Betaproteobacteria</taxon>
        <taxon>Burkholderiales</taxon>
        <taxon>Sphaerotilaceae</taxon>
        <taxon>Inhella</taxon>
    </lineage>
</organism>
<dbReference type="RefSeq" id="WP_127683206.1">
    <property type="nucleotide sequence ID" value="NZ_SACM01000003.1"/>
</dbReference>
<keyword evidence="8" id="KW-1185">Reference proteome</keyword>
<evidence type="ECO:0000256" key="3">
    <source>
        <dbReference type="ARBA" id="ARBA00022764"/>
    </source>
</evidence>
<dbReference type="GO" id="GO:0030288">
    <property type="term" value="C:outer membrane-bounded periplasmic space"/>
    <property type="evidence" value="ECO:0007669"/>
    <property type="project" value="TreeGrafter"/>
</dbReference>
<dbReference type="InterPro" id="IPR052037">
    <property type="entry name" value="LPS_export_LptA"/>
</dbReference>
<dbReference type="GO" id="GO:0017089">
    <property type="term" value="F:glycolipid transfer activity"/>
    <property type="evidence" value="ECO:0007669"/>
    <property type="project" value="TreeGrafter"/>
</dbReference>
<comment type="subcellular location">
    <subcellularLocation>
        <location evidence="4">Periplasm</location>
    </subcellularLocation>
</comment>
<comment type="function">
    <text evidence="4">Involved in the assembly of lipopolysaccharide (LPS). Required for the translocation of LPS from the inner membrane to the outer membrane.</text>
</comment>
<name>A0A3S2UD42_9BURK</name>
<protein>
    <recommendedName>
        <fullName evidence="4">Lipopolysaccharide export system protein LptA</fullName>
    </recommendedName>
</protein>
<feature type="domain" description="Organic solvent tolerance-like N-terminal" evidence="6">
    <location>
        <begin position="40"/>
        <end position="148"/>
    </location>
</feature>
<dbReference type="PANTHER" id="PTHR36504">
    <property type="entry name" value="LIPOPOLYSACCHARIDE EXPORT SYSTEM PROTEIN LPTA"/>
    <property type="match status" value="1"/>
</dbReference>